<keyword evidence="1" id="KW-0418">Kinase</keyword>
<proteinExistence type="predicted"/>
<dbReference type="SUPFAM" id="SSF56112">
    <property type="entry name" value="Protein kinase-like (PK-like)"/>
    <property type="match status" value="1"/>
</dbReference>
<comment type="caution">
    <text evidence="1">The sequence shown here is derived from an EMBL/GenBank/DDBJ whole genome shotgun (WGS) entry which is preliminary data.</text>
</comment>
<evidence type="ECO:0000313" key="1">
    <source>
        <dbReference type="EMBL" id="THH36655.1"/>
    </source>
</evidence>
<keyword evidence="1" id="KW-0808">Transferase</keyword>
<gene>
    <name evidence="1" type="ORF">E4Z66_06810</name>
</gene>
<dbReference type="Proteomes" id="UP000306602">
    <property type="component" value="Unassembled WGS sequence"/>
</dbReference>
<keyword evidence="2" id="KW-1185">Reference proteome</keyword>
<reference evidence="1 2" key="1">
    <citation type="submission" date="2019-04" db="EMBL/GenBank/DDBJ databases">
        <title>Shimia ponticola sp. nov., isolated from seawater.</title>
        <authorList>
            <person name="Kim Y.-O."/>
            <person name="Yoon J.-H."/>
        </authorList>
    </citation>
    <scope>NUCLEOTIDE SEQUENCE [LARGE SCALE GENOMIC DNA]</scope>
    <source>
        <strain evidence="1 2">MYP11</strain>
    </source>
</reference>
<accession>A0A4S4ND23</accession>
<evidence type="ECO:0000313" key="2">
    <source>
        <dbReference type="Proteomes" id="UP000306602"/>
    </source>
</evidence>
<sequence>MTDLFSDFEAETVLKRDEFSETVLGHRRSNPSEKLVLRRLDTVPWYFRALSQWLARREVRGLKAVQRIEGAPDLIDADTSGILRVWTPGTPLQLARPADAKWYHDAKRVLREMRRAGITHNDLAKPQNWLMLPDGRAGVIDFQLAHVYRRKGKIFRIAAREDLRHLLKQKRRYAPDLLTPSEKRMLARKSLPAQLWMATGKRLYNFVTRRLMHWSDGEGDGDVLALHGDALRQAFLDAGAREVQFATYPMPSGGRGLYAFVEAETDLAPDTPVPVTLTQRVCKMPSGPEGAIWTEMLHLIANNRVDEIEALLDKHPDLRPGVRAVMQGRLNLTDRHR</sequence>
<dbReference type="OrthoDB" id="212517at2"/>
<name>A0A4S4ND23_9RHOB</name>
<dbReference type="RefSeq" id="WP_136462256.1">
    <property type="nucleotide sequence ID" value="NZ_SRKY01000002.1"/>
</dbReference>
<dbReference type="GO" id="GO:0004674">
    <property type="term" value="F:protein serine/threonine kinase activity"/>
    <property type="evidence" value="ECO:0007669"/>
    <property type="project" value="UniProtKB-KW"/>
</dbReference>
<keyword evidence="1" id="KW-0723">Serine/threonine-protein kinase</keyword>
<dbReference type="AlphaFoldDB" id="A0A4S4ND23"/>
<protein>
    <submittedName>
        <fullName evidence="1">Serine/threonine protein kinase</fullName>
    </submittedName>
</protein>
<dbReference type="InterPro" id="IPR011009">
    <property type="entry name" value="Kinase-like_dom_sf"/>
</dbReference>
<dbReference type="EMBL" id="SRKY01000002">
    <property type="protein sequence ID" value="THH36655.1"/>
    <property type="molecule type" value="Genomic_DNA"/>
</dbReference>
<organism evidence="1 2">
    <name type="scientific">Aliishimia ponticola</name>
    <dbReference type="NCBI Taxonomy" id="2499833"/>
    <lineage>
        <taxon>Bacteria</taxon>
        <taxon>Pseudomonadati</taxon>
        <taxon>Pseudomonadota</taxon>
        <taxon>Alphaproteobacteria</taxon>
        <taxon>Rhodobacterales</taxon>
        <taxon>Paracoccaceae</taxon>
        <taxon>Aliishimia</taxon>
    </lineage>
</organism>